<reference evidence="1" key="1">
    <citation type="submission" date="2022-11" db="EMBL/GenBank/DDBJ databases">
        <title>Genome Sequence of Boeremia exigua.</title>
        <authorList>
            <person name="Buettner E."/>
        </authorList>
    </citation>
    <scope>NUCLEOTIDE SEQUENCE</scope>
    <source>
        <strain evidence="1">CU02</strain>
    </source>
</reference>
<comment type="caution">
    <text evidence="1">The sequence shown here is derived from an EMBL/GenBank/DDBJ whole genome shotgun (WGS) entry which is preliminary data.</text>
</comment>
<dbReference type="Proteomes" id="UP001153331">
    <property type="component" value="Unassembled WGS sequence"/>
</dbReference>
<evidence type="ECO:0000313" key="1">
    <source>
        <dbReference type="EMBL" id="KAJ8104692.1"/>
    </source>
</evidence>
<gene>
    <name evidence="1" type="ORF">OPT61_g10622</name>
</gene>
<dbReference type="EMBL" id="JAPHNI010001861">
    <property type="protein sequence ID" value="KAJ8104692.1"/>
    <property type="molecule type" value="Genomic_DNA"/>
</dbReference>
<name>A0ACC2HNQ1_9PLEO</name>
<sequence length="525" mass="57677">MAALTYTEYLLRRAIEYGLTKVDYVRGGEGRLKRLTIDKGLLRECESVQEQIRYLLKCQPFDDEPENEITLTAFRLLTMDLLVLFHVMNEGVINLLEHYFEMSKPDATRALAIYRTFARQTEAVVQYLSLARAHEHSTRLEIPKIKHAPTSLAASLEEYLNDKDFEINRRQYIAEKDAKKGGKATNGASNNTSKASEPRPTTSSQPASQPTAQTQAAPPVNANAPLIDLFASLEDNQQTMATQAPMQQQYPQQTGFDPSFQQQGFQQPAFQMPQQTANDMSFGQQQPFMPQNTQGTNPFQMQQQQQLQPQFTGAGFGGYTPQPFSPQNSLAPIPQNGVPDFSQQQQMQIPTIAEPLQQQPTSTNPFRQSMLPDMAGAAEPKLLSNPTGASSLNRSSTNPFAKQTTGFQQQSPPPMGSSPFGAPSFQPSPFAPQQQAQPLQPTPTGTNPFARNASPQNATSPPGGLTVNATGSTNPFRQSAFVNQQTGQGWQNSGGGTIGGFSMDQVPTQNVFPRPGQQQQQNFLG</sequence>
<organism evidence="1 2">
    <name type="scientific">Boeremia exigua</name>
    <dbReference type="NCBI Taxonomy" id="749465"/>
    <lineage>
        <taxon>Eukaryota</taxon>
        <taxon>Fungi</taxon>
        <taxon>Dikarya</taxon>
        <taxon>Ascomycota</taxon>
        <taxon>Pezizomycotina</taxon>
        <taxon>Dothideomycetes</taxon>
        <taxon>Pleosporomycetidae</taxon>
        <taxon>Pleosporales</taxon>
        <taxon>Pleosporineae</taxon>
        <taxon>Didymellaceae</taxon>
        <taxon>Boeremia</taxon>
    </lineage>
</organism>
<protein>
    <submittedName>
        <fullName evidence="1">Uncharacterized protein</fullName>
    </submittedName>
</protein>
<proteinExistence type="predicted"/>
<evidence type="ECO:0000313" key="2">
    <source>
        <dbReference type="Proteomes" id="UP001153331"/>
    </source>
</evidence>
<keyword evidence="2" id="KW-1185">Reference proteome</keyword>
<accession>A0ACC2HNQ1</accession>